<dbReference type="Proteomes" id="UP000603317">
    <property type="component" value="Unassembled WGS sequence"/>
</dbReference>
<keyword evidence="10 14" id="KW-0479">Metal-binding</keyword>
<dbReference type="InterPro" id="IPR012337">
    <property type="entry name" value="RNaseH-like_sf"/>
</dbReference>
<evidence type="ECO:0000256" key="3">
    <source>
        <dbReference type="ARBA" id="ARBA00004065"/>
    </source>
</evidence>
<feature type="binding site" evidence="14 15">
    <location>
        <position position="121"/>
    </location>
    <ligand>
        <name>a divalent metal cation</name>
        <dbReference type="ChEBI" id="CHEBI:60240"/>
    </ligand>
</feature>
<evidence type="ECO:0000256" key="8">
    <source>
        <dbReference type="ARBA" id="ARBA00022490"/>
    </source>
</evidence>
<keyword evidence="12 14" id="KW-0378">Hydrolase</keyword>
<dbReference type="HAMAP" id="MF_00052_B">
    <property type="entry name" value="RNase_HII_B"/>
    <property type="match status" value="1"/>
</dbReference>
<keyword evidence="11 14" id="KW-0255">Endonuclease</keyword>
<evidence type="ECO:0000256" key="15">
    <source>
        <dbReference type="PROSITE-ProRule" id="PRU01319"/>
    </source>
</evidence>
<protein>
    <recommendedName>
        <fullName evidence="7 14">Ribonuclease HII</fullName>
        <shortName evidence="14">RNase HII</shortName>
        <ecNumber evidence="6 14">3.1.26.4</ecNumber>
    </recommendedName>
</protein>
<proteinExistence type="inferred from homology"/>
<dbReference type="RefSeq" id="WP_188642181.1">
    <property type="nucleotide sequence ID" value="NZ_BMID01000001.1"/>
</dbReference>
<organism evidence="18 19">
    <name type="scientific">Blastomonas marina</name>
    <dbReference type="NCBI Taxonomy" id="1867408"/>
    <lineage>
        <taxon>Bacteria</taxon>
        <taxon>Pseudomonadati</taxon>
        <taxon>Pseudomonadota</taxon>
        <taxon>Alphaproteobacteria</taxon>
        <taxon>Sphingomonadales</taxon>
        <taxon>Sphingomonadaceae</taxon>
        <taxon>Blastomonas</taxon>
    </lineage>
</organism>
<dbReference type="SUPFAM" id="SSF53098">
    <property type="entry name" value="Ribonuclease H-like"/>
    <property type="match status" value="1"/>
</dbReference>
<dbReference type="PANTHER" id="PTHR10954:SF18">
    <property type="entry name" value="RIBONUCLEASE HII"/>
    <property type="match status" value="1"/>
</dbReference>
<keyword evidence="19" id="KW-1185">Reference proteome</keyword>
<evidence type="ECO:0000256" key="5">
    <source>
        <dbReference type="ARBA" id="ARBA00007383"/>
    </source>
</evidence>
<evidence type="ECO:0000256" key="9">
    <source>
        <dbReference type="ARBA" id="ARBA00022722"/>
    </source>
</evidence>
<evidence type="ECO:0000256" key="2">
    <source>
        <dbReference type="ARBA" id="ARBA00001946"/>
    </source>
</evidence>
<evidence type="ECO:0000256" key="14">
    <source>
        <dbReference type="HAMAP-Rule" id="MF_00052"/>
    </source>
</evidence>
<evidence type="ECO:0000256" key="12">
    <source>
        <dbReference type="ARBA" id="ARBA00022801"/>
    </source>
</evidence>
<comment type="cofactor">
    <cofactor evidence="14 15">
        <name>Mn(2+)</name>
        <dbReference type="ChEBI" id="CHEBI:29035"/>
    </cofactor>
    <cofactor evidence="14 15">
        <name>Mg(2+)</name>
        <dbReference type="ChEBI" id="CHEBI:18420"/>
    </cofactor>
    <text evidence="14 15">Manganese or magnesium. Binds 1 divalent metal ion per monomer in the absence of substrate. May bind a second metal ion after substrate binding.</text>
</comment>
<accession>A0ABQ1FCD8</accession>
<evidence type="ECO:0000313" key="19">
    <source>
        <dbReference type="Proteomes" id="UP000603317"/>
    </source>
</evidence>
<evidence type="ECO:0000256" key="16">
    <source>
        <dbReference type="RuleBase" id="RU003515"/>
    </source>
</evidence>
<keyword evidence="9 14" id="KW-0540">Nuclease</keyword>
<dbReference type="EC" id="3.1.26.4" evidence="6 14"/>
<dbReference type="InterPro" id="IPR024567">
    <property type="entry name" value="RNase_HII/HIII_dom"/>
</dbReference>
<dbReference type="CDD" id="cd07182">
    <property type="entry name" value="RNase_HII_bacteria_HII_like"/>
    <property type="match status" value="1"/>
</dbReference>
<evidence type="ECO:0000256" key="7">
    <source>
        <dbReference type="ARBA" id="ARBA00019179"/>
    </source>
</evidence>
<name>A0ABQ1FCD8_9SPHN</name>
<feature type="domain" description="RNase H type-2" evidence="17">
    <location>
        <begin position="21"/>
        <end position="214"/>
    </location>
</feature>
<dbReference type="InterPro" id="IPR001352">
    <property type="entry name" value="RNase_HII/HIII"/>
</dbReference>
<feature type="binding site" evidence="14 15">
    <location>
        <position position="27"/>
    </location>
    <ligand>
        <name>a divalent metal cation</name>
        <dbReference type="ChEBI" id="CHEBI:60240"/>
    </ligand>
</feature>
<feature type="binding site" evidence="14 15">
    <location>
        <position position="28"/>
    </location>
    <ligand>
        <name>a divalent metal cation</name>
        <dbReference type="ChEBI" id="CHEBI:60240"/>
    </ligand>
</feature>
<comment type="cofactor">
    <cofactor evidence="2">
        <name>Mg(2+)</name>
        <dbReference type="ChEBI" id="CHEBI:18420"/>
    </cofactor>
</comment>
<dbReference type="Gene3D" id="3.30.420.10">
    <property type="entry name" value="Ribonuclease H-like superfamily/Ribonuclease H"/>
    <property type="match status" value="1"/>
</dbReference>
<evidence type="ECO:0000256" key="1">
    <source>
        <dbReference type="ARBA" id="ARBA00000077"/>
    </source>
</evidence>
<evidence type="ECO:0000256" key="4">
    <source>
        <dbReference type="ARBA" id="ARBA00004496"/>
    </source>
</evidence>
<comment type="catalytic activity">
    <reaction evidence="1 14 15 16">
        <text>Endonucleolytic cleavage to 5'-phosphomonoester.</text>
        <dbReference type="EC" id="3.1.26.4"/>
    </reaction>
</comment>
<comment type="function">
    <text evidence="3 14 16">Endonuclease that specifically degrades the RNA of RNA-DNA hybrids.</text>
</comment>
<dbReference type="PANTHER" id="PTHR10954">
    <property type="entry name" value="RIBONUCLEASE H2 SUBUNIT A"/>
    <property type="match status" value="1"/>
</dbReference>
<evidence type="ECO:0000256" key="10">
    <source>
        <dbReference type="ARBA" id="ARBA00022723"/>
    </source>
</evidence>
<comment type="subcellular location">
    <subcellularLocation>
        <location evidence="4 14">Cytoplasm</location>
    </subcellularLocation>
</comment>
<dbReference type="InterPro" id="IPR036397">
    <property type="entry name" value="RNaseH_sf"/>
</dbReference>
<comment type="caution">
    <text evidence="18">The sequence shown here is derived from an EMBL/GenBank/DDBJ whole genome shotgun (WGS) entry which is preliminary data.</text>
</comment>
<dbReference type="Pfam" id="PF01351">
    <property type="entry name" value="RNase_HII"/>
    <property type="match status" value="1"/>
</dbReference>
<dbReference type="PROSITE" id="PS51975">
    <property type="entry name" value="RNASE_H_2"/>
    <property type="match status" value="1"/>
</dbReference>
<evidence type="ECO:0000256" key="13">
    <source>
        <dbReference type="ARBA" id="ARBA00023211"/>
    </source>
</evidence>
<reference evidence="19" key="1">
    <citation type="journal article" date="2019" name="Int. J. Syst. Evol. Microbiol.">
        <title>The Global Catalogue of Microorganisms (GCM) 10K type strain sequencing project: providing services to taxonomists for standard genome sequencing and annotation.</title>
        <authorList>
            <consortium name="The Broad Institute Genomics Platform"/>
            <consortium name="The Broad Institute Genome Sequencing Center for Infectious Disease"/>
            <person name="Wu L."/>
            <person name="Ma J."/>
        </authorList>
    </citation>
    <scope>NUCLEOTIDE SEQUENCE [LARGE SCALE GENOMIC DNA]</scope>
    <source>
        <strain evidence="19">CGMCC 1.15297</strain>
    </source>
</reference>
<sequence length="214" mass="22513">MLVSTPHPGFGSECAGQNDGRLVIGVDEAGRGPLAGPVVAAACVLCKPRPAGLADSKVLSPAKRAALAEPIRARCGWALGVVEVEEIDRLNIFGATMLAMTLAVARLVEALGCEPTEVLVDGNLTPAGRTADWSWPARAIVKGDAKEPCISAASILAKEHRDAAMRDLAACHPHYGWERNAGYGTAQHLEALRTHGPTPHHRRSFAPVAQLSLL</sequence>
<keyword evidence="8 14" id="KW-0963">Cytoplasm</keyword>
<dbReference type="EMBL" id="BMID01000001">
    <property type="protein sequence ID" value="GGA06773.1"/>
    <property type="molecule type" value="Genomic_DNA"/>
</dbReference>
<keyword evidence="13 14" id="KW-0464">Manganese</keyword>
<dbReference type="InterPro" id="IPR022898">
    <property type="entry name" value="RNase_HII"/>
</dbReference>
<evidence type="ECO:0000256" key="6">
    <source>
        <dbReference type="ARBA" id="ARBA00012180"/>
    </source>
</evidence>
<gene>
    <name evidence="14 18" type="primary">rnhB</name>
    <name evidence="18" type="ORF">GCM10010923_15870</name>
</gene>
<dbReference type="NCBIfam" id="NF000595">
    <property type="entry name" value="PRK00015.1-3"/>
    <property type="match status" value="1"/>
</dbReference>
<comment type="similarity">
    <text evidence="5 14 16">Belongs to the RNase HII family.</text>
</comment>
<evidence type="ECO:0000259" key="17">
    <source>
        <dbReference type="PROSITE" id="PS51975"/>
    </source>
</evidence>
<evidence type="ECO:0000313" key="18">
    <source>
        <dbReference type="EMBL" id="GGA06773.1"/>
    </source>
</evidence>
<evidence type="ECO:0000256" key="11">
    <source>
        <dbReference type="ARBA" id="ARBA00022759"/>
    </source>
</evidence>